<name>A0A286RB23_9BACT</name>
<proteinExistence type="predicted"/>
<gene>
    <name evidence="1" type="ORF">THTE_0562</name>
</gene>
<keyword evidence="2" id="KW-1185">Reference proteome</keyword>
<dbReference type="AlphaFoldDB" id="A0A286RB23"/>
<organism evidence="1 2">
    <name type="scientific">Thermogutta terrifontis</name>
    <dbReference type="NCBI Taxonomy" id="1331910"/>
    <lineage>
        <taxon>Bacteria</taxon>
        <taxon>Pseudomonadati</taxon>
        <taxon>Planctomycetota</taxon>
        <taxon>Planctomycetia</taxon>
        <taxon>Pirellulales</taxon>
        <taxon>Thermoguttaceae</taxon>
        <taxon>Thermogutta</taxon>
    </lineage>
</organism>
<dbReference type="KEGG" id="ttf:THTE_0562"/>
<dbReference type="EMBL" id="CP018477">
    <property type="protein sequence ID" value="ASV73164.1"/>
    <property type="molecule type" value="Genomic_DNA"/>
</dbReference>
<protein>
    <submittedName>
        <fullName evidence="1">Uncharacterized protein</fullName>
    </submittedName>
</protein>
<dbReference type="Proteomes" id="UP000215086">
    <property type="component" value="Chromosome"/>
</dbReference>
<evidence type="ECO:0000313" key="2">
    <source>
        <dbReference type="Proteomes" id="UP000215086"/>
    </source>
</evidence>
<evidence type="ECO:0000313" key="1">
    <source>
        <dbReference type="EMBL" id="ASV73164.1"/>
    </source>
</evidence>
<sequence>MHSGKWLCSSWIGCDTAGYEDPVNRNTTPCTISPRQAVIVIGTWPGRHGTSEKLKW</sequence>
<reference evidence="1 2" key="1">
    <citation type="journal article" name="Front. Microbiol.">
        <title>Sugar Metabolism of the First Thermophilic Planctomycete Thermogutta terrifontis: Comparative Genomic and Transcriptomic Approaches.</title>
        <authorList>
            <person name="Elcheninov A.G."/>
            <person name="Menzel P."/>
            <person name="Gudbergsdottir S.R."/>
            <person name="Slesarev A.I."/>
            <person name="Kadnikov V.V."/>
            <person name="Krogh A."/>
            <person name="Bonch-Osmolovskaya E.A."/>
            <person name="Peng X."/>
            <person name="Kublanov I.V."/>
        </authorList>
    </citation>
    <scope>NUCLEOTIDE SEQUENCE [LARGE SCALE GENOMIC DNA]</scope>
    <source>
        <strain evidence="1 2">R1</strain>
    </source>
</reference>
<accession>A0A286RB23</accession>